<dbReference type="SMART" id="SM00388">
    <property type="entry name" value="HisKA"/>
    <property type="match status" value="1"/>
</dbReference>
<sequence length="656" mass="74490">MHQGFSICALMILGVLAGCATQRSPQIEEGMLDLRQWAWEKDGSLSLDGAWQFYWGELISPQHSQSDTFVPSFTQVPGTWIQHTNSQGSLPGTGYASYRLQVQLPADSIPLSLRVNTAATAMHIWVNGTSVYQAGQVGTSADQATASFHPAVISLPSSSSLDIVIHISNYHYWKGGLWDTFVLGPSSIIMRHWIRDYAITFFLIGSFIIMALYHLILYFHRRKFASSLYFSIFCLLIVIRALSTELYLIADLLSWAWVIRLELLSFYVCVPVFAAFAYQLYPDVIPRLLVTISTVVTGLVSIKVLILSPRWSSFTVIPFEVFTVGICSVGLYCVLRARWYKLDGILIFLAGFMCVFITVVNDSLYANNFINTFYMTPFGLFFFLFSQSALLSRRFSRLANALERSNTQLERKSQQIEEKNEALIKLNQDLDVFVYRTSHDLRAPLTSLLGIINLIRSEDVSPSIDNYLDLQERSIHKLDSFVREILDYSRNAQLDITPQTIDFRTLIEDTYSLYTHYPQFNDIDKRTSIHQTTPFVGDIKRLEVVFNNLLSNALRYYNPYQTNPFIQIEIQVNETQALLRVQDNGLGIAPEHLDRIFDMFYRASTHLEGSGLGLFLVKETVKKMRGTIQVQSAVNEGTSFFINLPNQSVSSLASVE</sequence>
<feature type="transmembrane region" description="Helical" evidence="10">
    <location>
        <begin position="342"/>
        <end position="360"/>
    </location>
</feature>
<evidence type="ECO:0000256" key="6">
    <source>
        <dbReference type="ARBA" id="ARBA00022777"/>
    </source>
</evidence>
<feature type="transmembrane region" description="Helical" evidence="10">
    <location>
        <begin position="314"/>
        <end position="335"/>
    </location>
</feature>
<dbReference type="InterPro" id="IPR004358">
    <property type="entry name" value="Sig_transdc_His_kin-like_C"/>
</dbReference>
<dbReference type="Gene3D" id="1.10.287.130">
    <property type="match status" value="1"/>
</dbReference>
<dbReference type="InterPro" id="IPR003661">
    <property type="entry name" value="HisK_dim/P_dom"/>
</dbReference>
<evidence type="ECO:0000256" key="2">
    <source>
        <dbReference type="ARBA" id="ARBA00012438"/>
    </source>
</evidence>
<dbReference type="InterPro" id="IPR011623">
    <property type="entry name" value="7TMR_DISM_rcpt_extracell_dom1"/>
</dbReference>
<dbReference type="InterPro" id="IPR008979">
    <property type="entry name" value="Galactose-bd-like_sf"/>
</dbReference>
<dbReference type="GO" id="GO:0000156">
    <property type="term" value="F:phosphorelay response regulator activity"/>
    <property type="evidence" value="ECO:0007669"/>
    <property type="project" value="TreeGrafter"/>
</dbReference>
<keyword evidence="6 12" id="KW-0418">Kinase</keyword>
<comment type="catalytic activity">
    <reaction evidence="1">
        <text>ATP + protein L-histidine = ADP + protein N-phospho-L-histidine.</text>
        <dbReference type="EC" id="2.7.13.3"/>
    </reaction>
</comment>
<dbReference type="Pfam" id="PF02518">
    <property type="entry name" value="HATPase_c"/>
    <property type="match status" value="1"/>
</dbReference>
<feature type="transmembrane region" description="Helical" evidence="10">
    <location>
        <begin position="197"/>
        <end position="216"/>
    </location>
</feature>
<keyword evidence="7" id="KW-0067">ATP-binding</keyword>
<evidence type="ECO:0000256" key="8">
    <source>
        <dbReference type="ARBA" id="ARBA00023012"/>
    </source>
</evidence>
<evidence type="ECO:0000256" key="7">
    <source>
        <dbReference type="ARBA" id="ARBA00022840"/>
    </source>
</evidence>
<dbReference type="EC" id="2.7.13.3" evidence="2"/>
<keyword evidence="10" id="KW-0812">Transmembrane</keyword>
<name>A0AA49GPX6_9BACT</name>
<dbReference type="InterPro" id="IPR005467">
    <property type="entry name" value="His_kinase_dom"/>
</dbReference>
<dbReference type="Pfam" id="PF07695">
    <property type="entry name" value="7TMR-DISM_7TM"/>
    <property type="match status" value="1"/>
</dbReference>
<dbReference type="InterPro" id="IPR050351">
    <property type="entry name" value="BphY/WalK/GraS-like"/>
</dbReference>
<evidence type="ECO:0000256" key="3">
    <source>
        <dbReference type="ARBA" id="ARBA00022553"/>
    </source>
</evidence>
<feature type="transmembrane region" description="Helical" evidence="10">
    <location>
        <begin position="288"/>
        <end position="308"/>
    </location>
</feature>
<feature type="transmembrane region" description="Helical" evidence="10">
    <location>
        <begin position="255"/>
        <end position="276"/>
    </location>
</feature>
<dbReference type="GO" id="GO:0000155">
    <property type="term" value="F:phosphorelay sensor kinase activity"/>
    <property type="evidence" value="ECO:0007669"/>
    <property type="project" value="InterPro"/>
</dbReference>
<protein>
    <recommendedName>
        <fullName evidence="2">histidine kinase</fullName>
        <ecNumber evidence="2">2.7.13.3</ecNumber>
    </recommendedName>
</protein>
<reference evidence="12" key="1">
    <citation type="journal article" date="2023" name="Comput. Struct. Biotechnol. J.">
        <title>Discovery of a novel marine Bacteroidetes with a rich repertoire of carbohydrate-active enzymes.</title>
        <authorList>
            <person name="Chen B."/>
            <person name="Liu G."/>
            <person name="Chen Q."/>
            <person name="Wang H."/>
            <person name="Liu L."/>
            <person name="Tang K."/>
        </authorList>
    </citation>
    <scope>NUCLEOTIDE SEQUENCE</scope>
    <source>
        <strain evidence="12">TK19036</strain>
    </source>
</reference>
<evidence type="ECO:0000256" key="5">
    <source>
        <dbReference type="ARBA" id="ARBA00022741"/>
    </source>
</evidence>
<feature type="domain" description="Histidine kinase" evidence="11">
    <location>
        <begin position="436"/>
        <end position="648"/>
    </location>
</feature>
<dbReference type="CDD" id="cd00075">
    <property type="entry name" value="HATPase"/>
    <property type="match status" value="1"/>
</dbReference>
<dbReference type="SUPFAM" id="SSF47384">
    <property type="entry name" value="Homodimeric domain of signal transducing histidine kinase"/>
    <property type="match status" value="1"/>
</dbReference>
<reference evidence="12" key="2">
    <citation type="journal article" date="2024" name="Antonie Van Leeuwenhoek">
        <title>Roseihalotalea indica gen. nov., sp. nov., a halophilic Bacteroidetes from mesopelagic Southwest Indian Ocean with higher carbohydrate metabolic potential.</title>
        <authorList>
            <person name="Chen B."/>
            <person name="Zhang M."/>
            <person name="Lin D."/>
            <person name="Ye J."/>
            <person name="Tang K."/>
        </authorList>
    </citation>
    <scope>NUCLEOTIDE SEQUENCE</scope>
    <source>
        <strain evidence="12">TK19036</strain>
    </source>
</reference>
<feature type="transmembrane region" description="Helical" evidence="10">
    <location>
        <begin position="372"/>
        <end position="391"/>
    </location>
</feature>
<dbReference type="Gene3D" id="3.30.565.10">
    <property type="entry name" value="Histidine kinase-like ATPase, C-terminal domain"/>
    <property type="match status" value="1"/>
</dbReference>
<proteinExistence type="predicted"/>
<keyword evidence="3" id="KW-0597">Phosphoprotein</keyword>
<dbReference type="GO" id="GO:0007234">
    <property type="term" value="P:osmosensory signaling via phosphorelay pathway"/>
    <property type="evidence" value="ECO:0007669"/>
    <property type="project" value="TreeGrafter"/>
</dbReference>
<dbReference type="PANTHER" id="PTHR42878">
    <property type="entry name" value="TWO-COMPONENT HISTIDINE KINASE"/>
    <property type="match status" value="1"/>
</dbReference>
<accession>A0AA49GPX6</accession>
<evidence type="ECO:0000259" key="11">
    <source>
        <dbReference type="PROSITE" id="PS50109"/>
    </source>
</evidence>
<gene>
    <name evidence="12" type="ORF">K4G66_06280</name>
</gene>
<dbReference type="InterPro" id="IPR003594">
    <property type="entry name" value="HATPase_dom"/>
</dbReference>
<dbReference type="AlphaFoldDB" id="A0AA49GPX6"/>
<dbReference type="PROSITE" id="PS50109">
    <property type="entry name" value="HIS_KIN"/>
    <property type="match status" value="1"/>
</dbReference>
<keyword evidence="9" id="KW-0175">Coiled coil</keyword>
<dbReference type="InterPro" id="IPR036890">
    <property type="entry name" value="HATPase_C_sf"/>
</dbReference>
<dbReference type="SMART" id="SM00387">
    <property type="entry name" value="HATPase_c"/>
    <property type="match status" value="1"/>
</dbReference>
<dbReference type="SUPFAM" id="SSF55874">
    <property type="entry name" value="ATPase domain of HSP90 chaperone/DNA topoisomerase II/histidine kinase"/>
    <property type="match status" value="1"/>
</dbReference>
<feature type="transmembrane region" description="Helical" evidence="10">
    <location>
        <begin position="228"/>
        <end position="249"/>
    </location>
</feature>
<dbReference type="Pfam" id="PF00512">
    <property type="entry name" value="HisKA"/>
    <property type="match status" value="1"/>
</dbReference>
<organism evidence="12">
    <name type="scientific">Roseihalotalea indica</name>
    <dbReference type="NCBI Taxonomy" id="2867963"/>
    <lineage>
        <taxon>Bacteria</taxon>
        <taxon>Pseudomonadati</taxon>
        <taxon>Bacteroidota</taxon>
        <taxon>Cytophagia</taxon>
        <taxon>Cytophagales</taxon>
        <taxon>Catalimonadaceae</taxon>
        <taxon>Roseihalotalea</taxon>
    </lineage>
</organism>
<keyword evidence="5" id="KW-0547">Nucleotide-binding</keyword>
<evidence type="ECO:0000256" key="9">
    <source>
        <dbReference type="SAM" id="Coils"/>
    </source>
</evidence>
<dbReference type="GO" id="GO:0030295">
    <property type="term" value="F:protein kinase activator activity"/>
    <property type="evidence" value="ECO:0007669"/>
    <property type="project" value="TreeGrafter"/>
</dbReference>
<dbReference type="Gene3D" id="2.60.120.260">
    <property type="entry name" value="Galactose-binding domain-like"/>
    <property type="match status" value="1"/>
</dbReference>
<evidence type="ECO:0000256" key="4">
    <source>
        <dbReference type="ARBA" id="ARBA00022679"/>
    </source>
</evidence>
<dbReference type="SUPFAM" id="SSF49785">
    <property type="entry name" value="Galactose-binding domain-like"/>
    <property type="match status" value="1"/>
</dbReference>
<dbReference type="PRINTS" id="PR00344">
    <property type="entry name" value="BCTRLSENSOR"/>
</dbReference>
<dbReference type="GO" id="GO:0005524">
    <property type="term" value="F:ATP binding"/>
    <property type="evidence" value="ECO:0007669"/>
    <property type="project" value="UniProtKB-KW"/>
</dbReference>
<keyword evidence="8" id="KW-0902">Two-component regulatory system</keyword>
<dbReference type="InterPro" id="IPR036097">
    <property type="entry name" value="HisK_dim/P_sf"/>
</dbReference>
<evidence type="ECO:0000256" key="1">
    <source>
        <dbReference type="ARBA" id="ARBA00000085"/>
    </source>
</evidence>
<keyword evidence="10" id="KW-0472">Membrane</keyword>
<dbReference type="PANTHER" id="PTHR42878:SF7">
    <property type="entry name" value="SENSOR HISTIDINE KINASE GLRK"/>
    <property type="match status" value="1"/>
</dbReference>
<evidence type="ECO:0000313" key="12">
    <source>
        <dbReference type="EMBL" id="WKN38308.1"/>
    </source>
</evidence>
<keyword evidence="10" id="KW-1133">Transmembrane helix</keyword>
<feature type="coiled-coil region" evidence="9">
    <location>
        <begin position="399"/>
        <end position="429"/>
    </location>
</feature>
<evidence type="ECO:0000256" key="10">
    <source>
        <dbReference type="SAM" id="Phobius"/>
    </source>
</evidence>
<dbReference type="CDD" id="cd00082">
    <property type="entry name" value="HisKA"/>
    <property type="match status" value="1"/>
</dbReference>
<keyword evidence="4" id="KW-0808">Transferase</keyword>
<dbReference type="EMBL" id="CP120682">
    <property type="protein sequence ID" value="WKN38308.1"/>
    <property type="molecule type" value="Genomic_DNA"/>
</dbReference>